<name>A0A1Y1HY79_KLENI</name>
<evidence type="ECO:0000313" key="4">
    <source>
        <dbReference type="EMBL" id="GAQ80808.1"/>
    </source>
</evidence>
<evidence type="ECO:0000259" key="3">
    <source>
        <dbReference type="Pfam" id="PF00128"/>
    </source>
</evidence>
<dbReference type="OMA" id="PYWNTFY"/>
<dbReference type="Pfam" id="PF00128">
    <property type="entry name" value="Alpha-amylase"/>
    <property type="match status" value="1"/>
</dbReference>
<dbReference type="OrthoDB" id="447119at2759"/>
<gene>
    <name evidence="4" type="ORF">KFL_000630110</name>
</gene>
<dbReference type="EMBL" id="DF237012">
    <property type="protein sequence ID" value="GAQ80808.1"/>
    <property type="molecule type" value="Genomic_DNA"/>
</dbReference>
<reference evidence="4 5" key="1">
    <citation type="journal article" date="2014" name="Nat. Commun.">
        <title>Klebsormidium flaccidum genome reveals primary factors for plant terrestrial adaptation.</title>
        <authorList>
            <person name="Hori K."/>
            <person name="Maruyama F."/>
            <person name="Fujisawa T."/>
            <person name="Togashi T."/>
            <person name="Yamamoto N."/>
            <person name="Seo M."/>
            <person name="Sato S."/>
            <person name="Yamada T."/>
            <person name="Mori H."/>
            <person name="Tajima N."/>
            <person name="Moriyama T."/>
            <person name="Ikeuchi M."/>
            <person name="Watanabe M."/>
            <person name="Wada H."/>
            <person name="Kobayashi K."/>
            <person name="Saito M."/>
            <person name="Masuda T."/>
            <person name="Sasaki-Sekimoto Y."/>
            <person name="Mashiguchi K."/>
            <person name="Awai K."/>
            <person name="Shimojima M."/>
            <person name="Masuda S."/>
            <person name="Iwai M."/>
            <person name="Nobusawa T."/>
            <person name="Narise T."/>
            <person name="Kondo S."/>
            <person name="Saito H."/>
            <person name="Sato R."/>
            <person name="Murakawa M."/>
            <person name="Ihara Y."/>
            <person name="Oshima-Yamada Y."/>
            <person name="Ohtaka K."/>
            <person name="Satoh M."/>
            <person name="Sonobe K."/>
            <person name="Ishii M."/>
            <person name="Ohtani R."/>
            <person name="Kanamori-Sato M."/>
            <person name="Honoki R."/>
            <person name="Miyazaki D."/>
            <person name="Mochizuki H."/>
            <person name="Umetsu J."/>
            <person name="Higashi K."/>
            <person name="Shibata D."/>
            <person name="Kamiya Y."/>
            <person name="Sato N."/>
            <person name="Nakamura Y."/>
            <person name="Tabata S."/>
            <person name="Ida S."/>
            <person name="Kurokawa K."/>
            <person name="Ohta H."/>
        </authorList>
    </citation>
    <scope>NUCLEOTIDE SEQUENCE [LARGE SCALE GENOMIC DNA]</scope>
    <source>
        <strain evidence="4 5">NIES-2285</strain>
    </source>
</reference>
<evidence type="ECO:0000313" key="5">
    <source>
        <dbReference type="Proteomes" id="UP000054558"/>
    </source>
</evidence>
<protein>
    <submittedName>
        <fullName evidence="4">Sucrose phosphorylase</fullName>
    </submittedName>
</protein>
<dbReference type="GO" id="GO:0004645">
    <property type="term" value="F:1,4-alpha-oligoglucan phosphorylase activity"/>
    <property type="evidence" value="ECO:0007669"/>
    <property type="project" value="InterPro"/>
</dbReference>
<evidence type="ECO:0000256" key="1">
    <source>
        <dbReference type="ARBA" id="ARBA00022676"/>
    </source>
</evidence>
<organism evidence="4 5">
    <name type="scientific">Klebsormidium nitens</name>
    <name type="common">Green alga</name>
    <name type="synonym">Ulothrix nitens</name>
    <dbReference type="NCBI Taxonomy" id="105231"/>
    <lineage>
        <taxon>Eukaryota</taxon>
        <taxon>Viridiplantae</taxon>
        <taxon>Streptophyta</taxon>
        <taxon>Klebsormidiophyceae</taxon>
        <taxon>Klebsormidiales</taxon>
        <taxon>Klebsormidiaceae</taxon>
        <taxon>Klebsormidium</taxon>
    </lineage>
</organism>
<accession>A0A1Y1HY79</accession>
<dbReference type="Gene3D" id="3.20.20.80">
    <property type="entry name" value="Glycosidases"/>
    <property type="match status" value="1"/>
</dbReference>
<dbReference type="SUPFAM" id="SSF51445">
    <property type="entry name" value="(Trans)glycosidases"/>
    <property type="match status" value="1"/>
</dbReference>
<dbReference type="AlphaFoldDB" id="A0A1Y1HY79"/>
<keyword evidence="5" id="KW-1185">Reference proteome</keyword>
<evidence type="ECO:0000256" key="2">
    <source>
        <dbReference type="ARBA" id="ARBA00022679"/>
    </source>
</evidence>
<keyword evidence="1" id="KW-0328">Glycosyltransferase</keyword>
<dbReference type="Gene3D" id="3.90.400.10">
    <property type="entry name" value="Oligo-1,6-glucosidase, Domain 2"/>
    <property type="match status" value="1"/>
</dbReference>
<dbReference type="GO" id="GO:0005975">
    <property type="term" value="P:carbohydrate metabolic process"/>
    <property type="evidence" value="ECO:0007669"/>
    <property type="project" value="InterPro"/>
</dbReference>
<dbReference type="Proteomes" id="UP000054558">
    <property type="component" value="Unassembled WGS sequence"/>
</dbReference>
<dbReference type="NCBIfam" id="TIGR03852">
    <property type="entry name" value="sucrose_gtfA"/>
    <property type="match status" value="1"/>
</dbReference>
<dbReference type="PANTHER" id="PTHR38784:SF1">
    <property type="entry name" value="SUCROSE PHOSPHORYLASE"/>
    <property type="match status" value="1"/>
</dbReference>
<dbReference type="InterPro" id="IPR006047">
    <property type="entry name" value="GH13_cat_dom"/>
</dbReference>
<dbReference type="InterPro" id="IPR022527">
    <property type="entry name" value="Sucrose_phospho"/>
</dbReference>
<sequence>MVSSALEKERRTAIGQKPMFPGFNELLYSDKSDNFEDGRIKTDDPDPLDQMTLRNQVQLSTYGNGVGEGLKDLMRFMNDHLRGAIGSVHLLPVYRSSGDGGFAPIAYTDIDPKFGTWDDVKEIADRYDLCVEFMVNHISPDSDEFQDFLAKGDDSEFADMFVDWDKFWPKGRPNENDKKLIRCRNDKEPVLEVEMKDGSKRRLWCTFGPEQIDINPMTRVGWQFIEQSISSLRDNGASVIRLDAFGYFTKKLDTRCFFEEPEAWELLDKMEKLVQEKGIRLLCEVHEEYKTNLKIADKGYWVYDFALPLLVLHAFYFQTAKNLRHWLRICPRRQITVLDTHDGMGIDDIAGLASVCDTEELKKIANDATSKEKASITAKYLYDPEKAGYVSIDHQINCTYFSACEEDEHSYLLARAIQFFCPGIPLVYYVGMLVGSNDLTLVKKEGTGRAINRHLYSYEQAVEQVKRPVVQALLELCRFRNQHPAFGGEMSIDDDAPGHVLAVTWQKDDEICRLTADFKTKDFEIKHTAKGHKKGDELRSVKFKREEEGVEELSLSHKKKGDVEVTAPPS</sequence>
<proteinExistence type="predicted"/>
<keyword evidence="2" id="KW-0808">Transferase</keyword>
<dbReference type="InterPro" id="IPR017853">
    <property type="entry name" value="GH"/>
</dbReference>
<dbReference type="InterPro" id="IPR045857">
    <property type="entry name" value="O16G_dom_2"/>
</dbReference>
<feature type="domain" description="Glycosyl hydrolase family 13 catalytic" evidence="3">
    <location>
        <begin position="85"/>
        <end position="288"/>
    </location>
</feature>
<dbReference type="PANTHER" id="PTHR38784">
    <property type="entry name" value="SUCROSE PHOSPHORYLASE"/>
    <property type="match status" value="1"/>
</dbReference>